<dbReference type="InterPro" id="IPR016187">
    <property type="entry name" value="CTDL_fold"/>
</dbReference>
<evidence type="ECO:0000313" key="7">
    <source>
        <dbReference type="EMBL" id="EDS39611.1"/>
    </source>
</evidence>
<keyword evidence="7" id="KW-0378">Hydrolase</keyword>
<dbReference type="InParanoid" id="B0W072"/>
<evidence type="ECO:0000256" key="5">
    <source>
        <dbReference type="ARBA" id="ARBA00023157"/>
    </source>
</evidence>
<dbReference type="EMBL" id="DS231817">
    <property type="protein sequence ID" value="EDS39611.1"/>
    <property type="molecule type" value="Genomic_DNA"/>
</dbReference>
<dbReference type="SUPFAM" id="SSF56436">
    <property type="entry name" value="C-type lectin-like"/>
    <property type="match status" value="1"/>
</dbReference>
<dbReference type="OrthoDB" id="7760957at2759"/>
<evidence type="ECO:0000313" key="9">
    <source>
        <dbReference type="Proteomes" id="UP000002320"/>
    </source>
</evidence>
<dbReference type="Pfam" id="PF00059">
    <property type="entry name" value="Lectin_C"/>
    <property type="match status" value="1"/>
</dbReference>
<evidence type="ECO:0000256" key="4">
    <source>
        <dbReference type="ARBA" id="ARBA00022734"/>
    </source>
</evidence>
<gene>
    <name evidence="8" type="primary">6031285</name>
    <name evidence="7" type="ORF">CpipJ_CPIJ000436</name>
</gene>
<feature type="domain" description="C-type lectin" evidence="6">
    <location>
        <begin position="46"/>
        <end position="166"/>
    </location>
</feature>
<evidence type="ECO:0000313" key="8">
    <source>
        <dbReference type="EnsemblMetazoa" id="CPIJ000436-PA"/>
    </source>
</evidence>
<dbReference type="PROSITE" id="PS00615">
    <property type="entry name" value="C_TYPE_LECTIN_1"/>
    <property type="match status" value="1"/>
</dbReference>
<dbReference type="InterPro" id="IPR051663">
    <property type="entry name" value="CLec_Tetranectin-domain"/>
</dbReference>
<dbReference type="InterPro" id="IPR001304">
    <property type="entry name" value="C-type_lectin-like"/>
</dbReference>
<sequence length="177" mass="20031">MDRLNVCLLFSFAFSYNFLSLKKRIKKIVMLVFPAINEYLNQTKVYTLHCEKTVDFFTAWRSCYDLGEELATIESSRDNKALASALESSDNLAYTSGTDAGKEGSYVWLVNKRPIPGQWNNFTAWNPGEPNNSETKEHCLVVKNLPDGSAGWNDVPCDVSLCYVCQRFEIPDGAEVY</sequence>
<evidence type="ECO:0000259" key="6">
    <source>
        <dbReference type="PROSITE" id="PS50041"/>
    </source>
</evidence>
<dbReference type="VEuPathDB" id="VectorBase:CPIJ000436"/>
<reference evidence="7" key="1">
    <citation type="submission" date="2007-03" db="EMBL/GenBank/DDBJ databases">
        <title>Annotation of Culex pipiens quinquefasciatus.</title>
        <authorList>
            <consortium name="The Broad Institute Genome Sequencing Platform"/>
            <person name="Atkinson P.W."/>
            <person name="Hemingway J."/>
            <person name="Christensen B.M."/>
            <person name="Higgs S."/>
            <person name="Kodira C."/>
            <person name="Hannick L."/>
            <person name="Megy K."/>
            <person name="O'Leary S."/>
            <person name="Pearson M."/>
            <person name="Haas B.J."/>
            <person name="Mauceli E."/>
            <person name="Wortman J.R."/>
            <person name="Lee N.H."/>
            <person name="Guigo R."/>
            <person name="Stanke M."/>
            <person name="Alvarado L."/>
            <person name="Amedeo P."/>
            <person name="Antoine C.H."/>
            <person name="Arensburger P."/>
            <person name="Bidwell S.L."/>
            <person name="Crawford M."/>
            <person name="Camaro F."/>
            <person name="Devon K."/>
            <person name="Engels R."/>
            <person name="Hammond M."/>
            <person name="Howarth C."/>
            <person name="Koehrsen M."/>
            <person name="Lawson D."/>
            <person name="Montgomery P."/>
            <person name="Nene V."/>
            <person name="Nusbaum C."/>
            <person name="Puiu D."/>
            <person name="Romero-Severson J."/>
            <person name="Severson D.W."/>
            <person name="Shumway M."/>
            <person name="Sisk P."/>
            <person name="Stolte C."/>
            <person name="Zeng Q."/>
            <person name="Eisenstadt E."/>
            <person name="Fraser-Liggett C."/>
            <person name="Strausberg R."/>
            <person name="Galagan J."/>
            <person name="Birren B."/>
            <person name="Collins F.H."/>
        </authorList>
    </citation>
    <scope>NUCLEOTIDE SEQUENCE [LARGE SCALE GENOMIC DNA]</scope>
    <source>
        <strain evidence="7">JHB</strain>
    </source>
</reference>
<dbReference type="STRING" id="7176.B0W072"/>
<keyword evidence="4" id="KW-0430">Lectin</keyword>
<comment type="subcellular location">
    <subcellularLocation>
        <location evidence="1">Secreted</location>
    </subcellularLocation>
</comment>
<dbReference type="FunCoup" id="B0W072">
    <property type="interactions" value="2"/>
</dbReference>
<keyword evidence="5" id="KW-1015">Disulfide bond</keyword>
<dbReference type="GO" id="GO:0005615">
    <property type="term" value="C:extracellular space"/>
    <property type="evidence" value="ECO:0007669"/>
    <property type="project" value="TreeGrafter"/>
</dbReference>
<dbReference type="KEGG" id="cqu:CpipJ_CPIJ000436"/>
<dbReference type="Proteomes" id="UP000002320">
    <property type="component" value="Unassembled WGS sequence"/>
</dbReference>
<dbReference type="AlphaFoldDB" id="B0W072"/>
<keyword evidence="7" id="KW-0645">Protease</keyword>
<dbReference type="Gene3D" id="3.10.100.10">
    <property type="entry name" value="Mannose-Binding Protein A, subunit A"/>
    <property type="match status" value="1"/>
</dbReference>
<dbReference type="PROSITE" id="PS50041">
    <property type="entry name" value="C_TYPE_LECTIN_2"/>
    <property type="match status" value="1"/>
</dbReference>
<keyword evidence="3" id="KW-0732">Signal</keyword>
<dbReference type="GO" id="GO:0008083">
    <property type="term" value="F:growth factor activity"/>
    <property type="evidence" value="ECO:0007669"/>
    <property type="project" value="TreeGrafter"/>
</dbReference>
<evidence type="ECO:0000256" key="3">
    <source>
        <dbReference type="ARBA" id="ARBA00022729"/>
    </source>
</evidence>
<dbReference type="GO" id="GO:0008233">
    <property type="term" value="F:peptidase activity"/>
    <property type="evidence" value="ECO:0007669"/>
    <property type="project" value="UniProtKB-KW"/>
</dbReference>
<organism>
    <name type="scientific">Culex quinquefasciatus</name>
    <name type="common">Southern house mosquito</name>
    <name type="synonym">Culex pungens</name>
    <dbReference type="NCBI Taxonomy" id="7176"/>
    <lineage>
        <taxon>Eukaryota</taxon>
        <taxon>Metazoa</taxon>
        <taxon>Ecdysozoa</taxon>
        <taxon>Arthropoda</taxon>
        <taxon>Hexapoda</taxon>
        <taxon>Insecta</taxon>
        <taxon>Pterygota</taxon>
        <taxon>Neoptera</taxon>
        <taxon>Endopterygota</taxon>
        <taxon>Diptera</taxon>
        <taxon>Nematocera</taxon>
        <taxon>Culicoidea</taxon>
        <taxon>Culicidae</taxon>
        <taxon>Culicinae</taxon>
        <taxon>Culicini</taxon>
        <taxon>Culex</taxon>
        <taxon>Culex</taxon>
    </lineage>
</organism>
<evidence type="ECO:0000256" key="2">
    <source>
        <dbReference type="ARBA" id="ARBA00022525"/>
    </source>
</evidence>
<dbReference type="OMA" id="FPAINEY"/>
<protein>
    <submittedName>
        <fullName evidence="7">Serine protease</fullName>
    </submittedName>
</protein>
<dbReference type="InterPro" id="IPR018378">
    <property type="entry name" value="C-type_lectin_CS"/>
</dbReference>
<dbReference type="EnsemblMetazoa" id="CPIJ000436-RA">
    <property type="protein sequence ID" value="CPIJ000436-PA"/>
    <property type="gene ID" value="CPIJ000436"/>
</dbReference>
<proteinExistence type="predicted"/>
<keyword evidence="9" id="KW-1185">Reference proteome</keyword>
<keyword evidence="2" id="KW-0964">Secreted</keyword>
<dbReference type="eggNOG" id="KOG4297">
    <property type="taxonomic scope" value="Eukaryota"/>
</dbReference>
<dbReference type="GO" id="GO:0030246">
    <property type="term" value="F:carbohydrate binding"/>
    <property type="evidence" value="ECO:0007669"/>
    <property type="project" value="UniProtKB-KW"/>
</dbReference>
<reference evidence="8" key="2">
    <citation type="submission" date="2021-02" db="UniProtKB">
        <authorList>
            <consortium name="EnsemblMetazoa"/>
        </authorList>
    </citation>
    <scope>IDENTIFICATION</scope>
    <source>
        <strain evidence="8">JHB</strain>
    </source>
</reference>
<accession>B0W072</accession>
<dbReference type="HOGENOM" id="CLU_049894_10_0_1"/>
<name>B0W072_CULQU</name>
<evidence type="ECO:0000256" key="1">
    <source>
        <dbReference type="ARBA" id="ARBA00004613"/>
    </source>
</evidence>
<dbReference type="PANTHER" id="PTHR22799:SF1">
    <property type="entry name" value="C-TYPE LECTIN DOMAIN FAMILY 11 MEMBER A"/>
    <property type="match status" value="1"/>
</dbReference>
<dbReference type="InterPro" id="IPR016186">
    <property type="entry name" value="C-type_lectin-like/link_sf"/>
</dbReference>
<dbReference type="SMART" id="SM00034">
    <property type="entry name" value="CLECT"/>
    <property type="match status" value="1"/>
</dbReference>
<dbReference type="PANTHER" id="PTHR22799">
    <property type="entry name" value="TETRANECTIN-RELATED"/>
    <property type="match status" value="1"/>
</dbReference>
<dbReference type="VEuPathDB" id="VectorBase:CQUJHB010408"/>
<dbReference type="GO" id="GO:0006508">
    <property type="term" value="P:proteolysis"/>
    <property type="evidence" value="ECO:0007669"/>
    <property type="project" value="UniProtKB-KW"/>
</dbReference>